<accession>A0A8J5QZB0</accession>
<dbReference type="InterPro" id="IPR011701">
    <property type="entry name" value="MFS"/>
</dbReference>
<dbReference type="CDD" id="cd02440">
    <property type="entry name" value="AdoMet_MTases"/>
    <property type="match status" value="2"/>
</dbReference>
<dbReference type="FunFam" id="3.40.50.150:FF:000027">
    <property type="entry name" value="Protein-L-isoaspartate O-methyltransferase"/>
    <property type="match status" value="1"/>
</dbReference>
<dbReference type="PROSITE" id="PS00216">
    <property type="entry name" value="SUGAR_TRANSPORT_1"/>
    <property type="match status" value="1"/>
</dbReference>
<dbReference type="InterPro" id="IPR020846">
    <property type="entry name" value="MFS_dom"/>
</dbReference>
<organism evidence="18 19">
    <name type="scientific">Cotesia typhae</name>
    <dbReference type="NCBI Taxonomy" id="2053667"/>
    <lineage>
        <taxon>Eukaryota</taxon>
        <taxon>Metazoa</taxon>
        <taxon>Ecdysozoa</taxon>
        <taxon>Arthropoda</taxon>
        <taxon>Hexapoda</taxon>
        <taxon>Insecta</taxon>
        <taxon>Pterygota</taxon>
        <taxon>Neoptera</taxon>
        <taxon>Endopterygota</taxon>
        <taxon>Hymenoptera</taxon>
        <taxon>Apocrita</taxon>
        <taxon>Ichneumonoidea</taxon>
        <taxon>Braconidae</taxon>
        <taxon>Microgastrinae</taxon>
        <taxon>Cotesia</taxon>
    </lineage>
</organism>
<dbReference type="GO" id="GO:0005737">
    <property type="term" value="C:cytoplasm"/>
    <property type="evidence" value="ECO:0007669"/>
    <property type="project" value="TreeGrafter"/>
</dbReference>
<feature type="transmembrane region" description="Helical" evidence="16">
    <location>
        <begin position="283"/>
        <end position="304"/>
    </location>
</feature>
<dbReference type="PANTHER" id="PTHR11579:SF0">
    <property type="entry name" value="PROTEIN-L-ISOASPARTATE(D-ASPARTATE) O-METHYLTRANSFERASE"/>
    <property type="match status" value="1"/>
</dbReference>
<evidence type="ECO:0000256" key="10">
    <source>
        <dbReference type="ARBA" id="ARBA00023136"/>
    </source>
</evidence>
<dbReference type="EMBL" id="JAAOIC020000047">
    <property type="protein sequence ID" value="KAG8037750.1"/>
    <property type="molecule type" value="Genomic_DNA"/>
</dbReference>
<evidence type="ECO:0000256" key="9">
    <source>
        <dbReference type="ARBA" id="ARBA00022989"/>
    </source>
</evidence>
<feature type="domain" description="Major facilitator superfamily (MFS) profile" evidence="17">
    <location>
        <begin position="171"/>
        <end position="583"/>
    </location>
</feature>
<dbReference type="OrthoDB" id="73890at2759"/>
<dbReference type="InterPro" id="IPR000682">
    <property type="entry name" value="PCMT"/>
</dbReference>
<evidence type="ECO:0000256" key="1">
    <source>
        <dbReference type="ARBA" id="ARBA00004141"/>
    </source>
</evidence>
<evidence type="ECO:0000313" key="18">
    <source>
        <dbReference type="EMBL" id="KAG8037750.1"/>
    </source>
</evidence>
<dbReference type="NCBIfam" id="TIGR00080">
    <property type="entry name" value="pimt"/>
    <property type="match status" value="1"/>
</dbReference>
<feature type="transmembrane region" description="Helical" evidence="16">
    <location>
        <begin position="340"/>
        <end position="361"/>
    </location>
</feature>
<evidence type="ECO:0000256" key="8">
    <source>
        <dbReference type="ARBA" id="ARBA00022692"/>
    </source>
</evidence>
<keyword evidence="8 16" id="KW-0812">Transmembrane</keyword>
<evidence type="ECO:0000256" key="5">
    <source>
        <dbReference type="ARBA" id="ARBA00022603"/>
    </source>
</evidence>
<dbReference type="AlphaFoldDB" id="A0A8J5QZB0"/>
<dbReference type="Pfam" id="PF00083">
    <property type="entry name" value="Sugar_tr"/>
    <property type="match status" value="1"/>
</dbReference>
<keyword evidence="4" id="KW-0963">Cytoplasm</keyword>
<evidence type="ECO:0000256" key="7">
    <source>
        <dbReference type="ARBA" id="ARBA00022691"/>
    </source>
</evidence>
<evidence type="ECO:0000259" key="17">
    <source>
        <dbReference type="PROSITE" id="PS50850"/>
    </source>
</evidence>
<dbReference type="GO" id="GO:0022857">
    <property type="term" value="F:transmembrane transporter activity"/>
    <property type="evidence" value="ECO:0007669"/>
    <property type="project" value="InterPro"/>
</dbReference>
<comment type="catalytic activity">
    <reaction evidence="13">
        <text>[protein]-L-isoaspartate + S-adenosyl-L-methionine = [protein]-L-isoaspartate alpha-methyl ester + S-adenosyl-L-homocysteine</text>
        <dbReference type="Rhea" id="RHEA:12705"/>
        <dbReference type="Rhea" id="RHEA-COMP:12143"/>
        <dbReference type="Rhea" id="RHEA-COMP:12144"/>
        <dbReference type="ChEBI" id="CHEBI:57856"/>
        <dbReference type="ChEBI" id="CHEBI:59789"/>
        <dbReference type="ChEBI" id="CHEBI:90596"/>
        <dbReference type="ChEBI" id="CHEBI:90598"/>
        <dbReference type="EC" id="2.1.1.77"/>
    </reaction>
    <physiologicalReaction direction="left-to-right" evidence="13">
        <dbReference type="Rhea" id="RHEA:12706"/>
    </physiologicalReaction>
</comment>
<evidence type="ECO:0000256" key="15">
    <source>
        <dbReference type="ARBA" id="ARBA00042126"/>
    </source>
</evidence>
<dbReference type="PROSITE" id="PS01279">
    <property type="entry name" value="PCMT"/>
    <property type="match status" value="1"/>
</dbReference>
<dbReference type="InterPro" id="IPR005829">
    <property type="entry name" value="Sugar_transporter_CS"/>
</dbReference>
<keyword evidence="5" id="KW-0489">Methyltransferase</keyword>
<reference evidence="18" key="2">
    <citation type="submission" date="2021-04" db="EMBL/GenBank/DDBJ databases">
        <title>Genome-wide patterns of bracovirus chromosomal integration into multiple host tissues during parasitism.</title>
        <authorList>
            <person name="Chebbi M.A.C."/>
        </authorList>
    </citation>
    <scope>NUCLEOTIDE SEQUENCE</scope>
    <source>
        <tissue evidence="18">Whole body</tissue>
    </source>
</reference>
<dbReference type="EC" id="2.1.1.77" evidence="3"/>
<sequence length="760" mass="83735">MTWHCNGTTNQEMIDKLKEAAMIAIDRGKYCHEPDPYLDRPRRIGYNVTISAPHMHAYALSFLSDQLKTGARALDVGSGSGYLTACMARMVGPQGRVIGVEHIPELIEVSIKNIQKDCPNFIEEGRIKFVETDGREGYPTDSPYDAIHVGAAADFVPEQLIKQLAPGGRMIIPVVAMEGFQKFQDLLQVDKDQDGSITQTKLMHVSYVPLTDPTKTPVGNEPLSDYQVSWLNSIVYIGSLTVLPICRYVSENYGRKRVGYLITMPLITCWILTLSASNFWHLLIARYLAGVGGTTSLFLTPIYVSEISGDSIRGQLGSIFMFSLKFGILLGYIIGAFLSYHLFAVCALLMCFLYFLCFNFLPETPIYLLSNEKEVASTESLMWLKNNDETAVERELSRMKIFVEKNYNAKKTLAYTAKIFEMAGSALHPNICAIIIGFIQIISCWLSILLMERAGRKTLILISCIGIVTCNCILGVFFYLKSHSYDVSSVNWLPLISLSAFSILYCLGMGPAPFVVMSEIFSSDISALASSIALLFMGLMGFVYMNTFPFLVDFMGIHSNFFLSAIVGLLTLTVITCMLPETKGRSLQSIIHELNGITEHSGDKLKNGKRALDVGSGSGYLTACMGTMVGPDGVAVGIDHISELQALATRNIKADKPELLESGRVKLIGMFRFFTVGDGRQGYPNDAPYDAIHVGAAAKETPYALIDQLAPGGRLIVPIGPEGADQKLVQIDKTINGEIQQRSLMGVVYVPLTDKERQYS</sequence>
<feature type="transmembrane region" description="Helical" evidence="16">
    <location>
        <begin position="492"/>
        <end position="515"/>
    </location>
</feature>
<feature type="transmembrane region" description="Helical" evidence="16">
    <location>
        <begin position="258"/>
        <end position="277"/>
    </location>
</feature>
<evidence type="ECO:0000256" key="16">
    <source>
        <dbReference type="SAM" id="Phobius"/>
    </source>
</evidence>
<feature type="transmembrane region" description="Helical" evidence="16">
    <location>
        <begin position="316"/>
        <end position="334"/>
    </location>
</feature>
<dbReference type="PROSITE" id="PS50850">
    <property type="entry name" value="MFS"/>
    <property type="match status" value="1"/>
</dbReference>
<keyword evidence="9 16" id="KW-1133">Transmembrane helix</keyword>
<dbReference type="GO" id="GO:0032259">
    <property type="term" value="P:methylation"/>
    <property type="evidence" value="ECO:0007669"/>
    <property type="project" value="UniProtKB-KW"/>
</dbReference>
<dbReference type="Pfam" id="PF01135">
    <property type="entry name" value="PCMT"/>
    <property type="match status" value="2"/>
</dbReference>
<comment type="similarity">
    <text evidence="2">Belongs to the methyltransferase superfamily. L-isoaspartyl/D-aspartyl protein methyltransferase family.</text>
</comment>
<dbReference type="GO" id="GO:0016020">
    <property type="term" value="C:membrane"/>
    <property type="evidence" value="ECO:0007669"/>
    <property type="project" value="UniProtKB-SubCell"/>
</dbReference>
<evidence type="ECO:0000256" key="2">
    <source>
        <dbReference type="ARBA" id="ARBA00005369"/>
    </source>
</evidence>
<evidence type="ECO:0000313" key="19">
    <source>
        <dbReference type="Proteomes" id="UP000729913"/>
    </source>
</evidence>
<keyword evidence="10 16" id="KW-0472">Membrane</keyword>
<dbReference type="PANTHER" id="PTHR11579">
    <property type="entry name" value="PROTEIN-L-ISOASPARTATE O-METHYLTRANSFERASE"/>
    <property type="match status" value="1"/>
</dbReference>
<comment type="caution">
    <text evidence="18">The sequence shown here is derived from an EMBL/GenBank/DDBJ whole genome shotgun (WGS) entry which is preliminary data.</text>
</comment>
<evidence type="ECO:0000256" key="4">
    <source>
        <dbReference type="ARBA" id="ARBA00022490"/>
    </source>
</evidence>
<gene>
    <name evidence="18" type="ORF">G9C98_005961</name>
</gene>
<keyword evidence="7" id="KW-0949">S-adenosyl-L-methionine</keyword>
<dbReference type="InterPro" id="IPR005828">
    <property type="entry name" value="MFS_sugar_transport-like"/>
</dbReference>
<evidence type="ECO:0000256" key="12">
    <source>
        <dbReference type="ARBA" id="ARBA00031350"/>
    </source>
</evidence>
<protein>
    <recommendedName>
        <fullName evidence="14">Protein-L-isoaspartate(D-aspartate) O-methyltransferase</fullName>
        <ecNumber evidence="3">2.1.1.77</ecNumber>
    </recommendedName>
    <alternativeName>
        <fullName evidence="12">L-isoaspartyl protein carboxyl methyltransferase</fullName>
    </alternativeName>
    <alternativeName>
        <fullName evidence="15">Protein L-isoaspartyl/D-aspartyl methyltransferase</fullName>
    </alternativeName>
    <alternativeName>
        <fullName evidence="11">Protein-beta-aspartate methyltransferase</fullName>
    </alternativeName>
</protein>
<evidence type="ECO:0000256" key="6">
    <source>
        <dbReference type="ARBA" id="ARBA00022679"/>
    </source>
</evidence>
<proteinExistence type="inferred from homology"/>
<dbReference type="GO" id="GO:0004719">
    <property type="term" value="F:protein-L-isoaspartate (D-aspartate) O-methyltransferase activity"/>
    <property type="evidence" value="ECO:0007669"/>
    <property type="project" value="UniProtKB-EC"/>
</dbReference>
<feature type="transmembrane region" description="Helical" evidence="16">
    <location>
        <begin position="527"/>
        <end position="545"/>
    </location>
</feature>
<name>A0A8J5QZB0_9HYME</name>
<evidence type="ECO:0000256" key="3">
    <source>
        <dbReference type="ARBA" id="ARBA00011890"/>
    </source>
</evidence>
<dbReference type="Pfam" id="PF07690">
    <property type="entry name" value="MFS_1"/>
    <property type="match status" value="1"/>
</dbReference>
<feature type="transmembrane region" description="Helical" evidence="16">
    <location>
        <begin position="459"/>
        <end position="480"/>
    </location>
</feature>
<reference evidence="18" key="1">
    <citation type="submission" date="2020-03" db="EMBL/GenBank/DDBJ databases">
        <authorList>
            <person name="Chebbi M.A."/>
            <person name="Drezen J.M."/>
        </authorList>
    </citation>
    <scope>NUCLEOTIDE SEQUENCE</scope>
    <source>
        <tissue evidence="18">Whole body</tissue>
    </source>
</reference>
<dbReference type="Proteomes" id="UP000729913">
    <property type="component" value="Unassembled WGS sequence"/>
</dbReference>
<keyword evidence="19" id="KW-1185">Reference proteome</keyword>
<evidence type="ECO:0000256" key="14">
    <source>
        <dbReference type="ARBA" id="ARBA00040923"/>
    </source>
</evidence>
<evidence type="ECO:0000256" key="13">
    <source>
        <dbReference type="ARBA" id="ARBA00035815"/>
    </source>
</evidence>
<feature type="transmembrane region" description="Helical" evidence="16">
    <location>
        <begin position="557"/>
        <end position="579"/>
    </location>
</feature>
<evidence type="ECO:0000256" key="11">
    <source>
        <dbReference type="ARBA" id="ARBA00031323"/>
    </source>
</evidence>
<keyword evidence="6" id="KW-0808">Transferase</keyword>
<comment type="subcellular location">
    <subcellularLocation>
        <location evidence="1">Membrane</location>
        <topology evidence="1">Multi-pass membrane protein</topology>
    </subcellularLocation>
</comment>